<name>A0A5K7XBV2_9BACT</name>
<evidence type="ECO:0000313" key="3">
    <source>
        <dbReference type="Proteomes" id="UP000326837"/>
    </source>
</evidence>
<accession>A0A5K7XBV2</accession>
<dbReference type="PROSITE" id="PS51257">
    <property type="entry name" value="PROKAR_LIPOPROTEIN"/>
    <property type="match status" value="1"/>
</dbReference>
<dbReference type="Proteomes" id="UP000326837">
    <property type="component" value="Chromosome"/>
</dbReference>
<reference evidence="3" key="1">
    <citation type="submission" date="2019-10" db="EMBL/GenBank/DDBJ databases">
        <title>Lacipirellula parvula gen. nov., sp. nov., representing a lineage of planctomycetes widespread in freshwater anoxic habitats, and description of the family Lacipirellulaceae.</title>
        <authorList>
            <person name="Dedysh S.N."/>
            <person name="Kulichevskaya I.S."/>
            <person name="Beletsky A.V."/>
            <person name="Rakitin A.L."/>
            <person name="Mardanov A.V."/>
            <person name="Ivanova A.A."/>
            <person name="Saltykova V.X."/>
            <person name="Rijpstra W.I.C."/>
            <person name="Sinninghe Damste J.S."/>
            <person name="Ravin N.V."/>
        </authorList>
    </citation>
    <scope>NUCLEOTIDE SEQUENCE [LARGE SCALE GENOMIC DNA]</scope>
    <source>
        <strain evidence="3">PX69</strain>
    </source>
</reference>
<evidence type="ECO:0008006" key="4">
    <source>
        <dbReference type="Google" id="ProtNLM"/>
    </source>
</evidence>
<organism evidence="2 3">
    <name type="scientific">Lacipirellula parvula</name>
    <dbReference type="NCBI Taxonomy" id="2650471"/>
    <lineage>
        <taxon>Bacteria</taxon>
        <taxon>Pseudomonadati</taxon>
        <taxon>Planctomycetota</taxon>
        <taxon>Planctomycetia</taxon>
        <taxon>Pirellulales</taxon>
        <taxon>Lacipirellulaceae</taxon>
        <taxon>Lacipirellula</taxon>
    </lineage>
</organism>
<evidence type="ECO:0000256" key="1">
    <source>
        <dbReference type="SAM" id="SignalP"/>
    </source>
</evidence>
<feature type="signal peptide" evidence="1">
    <location>
        <begin position="1"/>
        <end position="26"/>
    </location>
</feature>
<dbReference type="AlphaFoldDB" id="A0A5K7XBV2"/>
<keyword evidence="3" id="KW-1185">Reference proteome</keyword>
<dbReference type="InterPro" id="IPR017853">
    <property type="entry name" value="GH"/>
</dbReference>
<feature type="chain" id="PRO_5024788590" description="Glycoside hydrolase family 42 N-terminal domain-containing protein" evidence="1">
    <location>
        <begin position="27"/>
        <end position="315"/>
    </location>
</feature>
<proteinExistence type="predicted"/>
<keyword evidence="1" id="KW-0732">Signal</keyword>
<dbReference type="Gene3D" id="3.20.20.80">
    <property type="entry name" value="Glycosidases"/>
    <property type="match status" value="1"/>
</dbReference>
<sequence>MIKAMTAMLGYLSALACVASTAGAIAAEGGKLRVPAGYFALQPGDPAVLQPGNRRVISAEQLALPHLAGLTIRARWKWLQPEKGKIDLSFLEEQVKRCHEAGKPYKLLVMTGAGCAPEWIGGAWYRGAPVPWSPELAASYGELVKALGEKFAADPLLVGVHITGPTFPSAEMHPAPGIVQVAGYSDRAMTDAWSRSIADYAAAFPDTACILSISVRPPANRYLGQVVAAGKKALGERFTLEHNALKASTQPMAPHHLFIAREAKAGTRVGFEMVSAAANSAPRFGSKDVMDGIAVGKAAGGTYFDVYPPDLANLR</sequence>
<gene>
    <name evidence="2" type="ORF">PLANPX_3447</name>
</gene>
<protein>
    <recommendedName>
        <fullName evidence="4">Glycoside hydrolase family 42 N-terminal domain-containing protein</fullName>
    </recommendedName>
</protein>
<dbReference type="RefSeq" id="WP_152099525.1">
    <property type="nucleotide sequence ID" value="NZ_AP021861.1"/>
</dbReference>
<dbReference type="EMBL" id="AP021861">
    <property type="protein sequence ID" value="BBO33835.1"/>
    <property type="molecule type" value="Genomic_DNA"/>
</dbReference>
<dbReference type="SUPFAM" id="SSF51445">
    <property type="entry name" value="(Trans)glycosidases"/>
    <property type="match status" value="1"/>
</dbReference>
<evidence type="ECO:0000313" key="2">
    <source>
        <dbReference type="EMBL" id="BBO33835.1"/>
    </source>
</evidence>
<dbReference type="KEGG" id="lpav:PLANPX_3447"/>